<evidence type="ECO:0000313" key="2">
    <source>
        <dbReference type="Proteomes" id="UP000256486"/>
    </source>
</evidence>
<proteinExistence type="predicted"/>
<protein>
    <recommendedName>
        <fullName evidence="3">Asparagine synthase</fullName>
    </recommendedName>
</protein>
<name>A0A3E0VLK3_9MICO</name>
<reference evidence="1 2" key="1">
    <citation type="submission" date="2017-04" db="EMBL/GenBank/DDBJ databases">
        <title>Comparative genome analysis of Subtercola boreus.</title>
        <authorList>
            <person name="Cho Y.-J."/>
            <person name="Cho A."/>
            <person name="Kim O.-S."/>
            <person name="Lee J.-I."/>
        </authorList>
    </citation>
    <scope>NUCLEOTIDE SEQUENCE [LARGE SCALE GENOMIC DNA]</scope>
    <source>
        <strain evidence="1 2">K300</strain>
    </source>
</reference>
<dbReference type="EMBL" id="NBWZ01000001">
    <property type="protein sequence ID" value="RFA10525.1"/>
    <property type="molecule type" value="Genomic_DNA"/>
</dbReference>
<accession>A0A3E0VLK3</accession>
<dbReference type="Proteomes" id="UP000256486">
    <property type="component" value="Unassembled WGS sequence"/>
</dbReference>
<evidence type="ECO:0000313" key="1">
    <source>
        <dbReference type="EMBL" id="RFA10525.1"/>
    </source>
</evidence>
<evidence type="ECO:0008006" key="3">
    <source>
        <dbReference type="Google" id="ProtNLM"/>
    </source>
</evidence>
<keyword evidence="2" id="KW-1185">Reference proteome</keyword>
<organism evidence="1 2">
    <name type="scientific">Subtercola boreus</name>
    <dbReference type="NCBI Taxonomy" id="120213"/>
    <lineage>
        <taxon>Bacteria</taxon>
        <taxon>Bacillati</taxon>
        <taxon>Actinomycetota</taxon>
        <taxon>Actinomycetes</taxon>
        <taxon>Micrococcales</taxon>
        <taxon>Microbacteriaceae</taxon>
        <taxon>Subtercola</taxon>
    </lineage>
</organism>
<sequence length="207" mass="22944">MAGRRSRLGALFRRNRLPLLPIDSAVVARAVDEGVLITRLALTMATKNFIIVGSIREDRAFDSESARVFVRSELIDLALEQVSYARRMRAESATLVAKKRKSGTQTEEAGEELRLLTQRRVTYSALASELTRLRGVPSVVDEVVETARESAWSEVRANVEGRLDRVAGSATEADYAQKRAGRMMALRHIDLQALGRNTPGRAAPKLR</sequence>
<gene>
    <name evidence="1" type="ORF">B7R54_15920</name>
</gene>
<comment type="caution">
    <text evidence="1">The sequence shown here is derived from an EMBL/GenBank/DDBJ whole genome shotgun (WGS) entry which is preliminary data.</text>
</comment>
<dbReference type="AlphaFoldDB" id="A0A3E0VLK3"/>
<dbReference type="RefSeq" id="WP_116415899.1">
    <property type="nucleotide sequence ID" value="NZ_NBWZ01000001.1"/>
</dbReference>
<dbReference type="OrthoDB" id="5118185at2"/>